<reference evidence="3" key="1">
    <citation type="submission" date="2016-11" db="EMBL/GenBank/DDBJ databases">
        <authorList>
            <person name="Varghese N."/>
            <person name="Submissions S."/>
        </authorList>
    </citation>
    <scope>NUCLEOTIDE SEQUENCE [LARGE SCALE GENOMIC DNA]</scope>
    <source>
        <strain evidence="3">DSM 17963</strain>
    </source>
</reference>
<dbReference type="OrthoDB" id="9787654at2"/>
<evidence type="ECO:0000256" key="1">
    <source>
        <dbReference type="SAM" id="SignalP"/>
    </source>
</evidence>
<evidence type="ECO:0000313" key="2">
    <source>
        <dbReference type="EMBL" id="SHG54777.1"/>
    </source>
</evidence>
<organism evidence="2 3">
    <name type="scientific">Flavobacterium defluvii</name>
    <dbReference type="NCBI Taxonomy" id="370979"/>
    <lineage>
        <taxon>Bacteria</taxon>
        <taxon>Pseudomonadati</taxon>
        <taxon>Bacteroidota</taxon>
        <taxon>Flavobacteriia</taxon>
        <taxon>Flavobacteriales</taxon>
        <taxon>Flavobacteriaceae</taxon>
        <taxon>Flavobacterium</taxon>
    </lineage>
</organism>
<protein>
    <recommendedName>
        <fullName evidence="4">DUF4468 domain-containing protein</fullName>
    </recommendedName>
</protein>
<gene>
    <name evidence="2" type="ORF">SAMN05443663_103146</name>
</gene>
<dbReference type="RefSeq" id="WP_073415243.1">
    <property type="nucleotide sequence ID" value="NZ_FQWC01000003.1"/>
</dbReference>
<proteinExistence type="predicted"/>
<accession>A0A1M5KPR8</accession>
<feature type="chain" id="PRO_5012002426" description="DUF4468 domain-containing protein" evidence="1">
    <location>
        <begin position="19"/>
        <end position="190"/>
    </location>
</feature>
<dbReference type="Proteomes" id="UP000184071">
    <property type="component" value="Unassembled WGS sequence"/>
</dbReference>
<evidence type="ECO:0008006" key="4">
    <source>
        <dbReference type="Google" id="ProtNLM"/>
    </source>
</evidence>
<evidence type="ECO:0000313" key="3">
    <source>
        <dbReference type="Proteomes" id="UP000184071"/>
    </source>
</evidence>
<sequence>MKKLYLIIAVLFSTFCLAQVSVKDEMVITGKDSVLTSKIRFGNDLVTIESTPEWKFTIVSEAAVAERKGITLKISAAKDEIDYSDAVLEYYVNNECQPSIDKCFYQKIDNRTVLFQRRFSVDDPRYYYRMTNIFFKRAVLLEWYADIPVDGNEDELKKQLDEFAEYMGMHKVKISGNFFSKPTVGKTIKK</sequence>
<name>A0A1M5KPR8_9FLAO</name>
<keyword evidence="3" id="KW-1185">Reference proteome</keyword>
<dbReference type="AlphaFoldDB" id="A0A1M5KPR8"/>
<dbReference type="EMBL" id="FQWC01000003">
    <property type="protein sequence ID" value="SHG54777.1"/>
    <property type="molecule type" value="Genomic_DNA"/>
</dbReference>
<keyword evidence="1" id="KW-0732">Signal</keyword>
<feature type="signal peptide" evidence="1">
    <location>
        <begin position="1"/>
        <end position="18"/>
    </location>
</feature>